<dbReference type="InterPro" id="IPR036188">
    <property type="entry name" value="FAD/NAD-bd_sf"/>
</dbReference>
<evidence type="ECO:0000256" key="1">
    <source>
        <dbReference type="ARBA" id="ARBA00023002"/>
    </source>
</evidence>
<comment type="caution">
    <text evidence="2">The sequence shown here is derived from an EMBL/GenBank/DDBJ whole genome shotgun (WGS) entry which is preliminary data.</text>
</comment>
<dbReference type="EMBL" id="JAVJIU010000001">
    <property type="protein sequence ID" value="MDR5589264.1"/>
    <property type="molecule type" value="Genomic_DNA"/>
</dbReference>
<dbReference type="SUPFAM" id="SSF51905">
    <property type="entry name" value="FAD/NAD(P)-binding domain"/>
    <property type="match status" value="1"/>
</dbReference>
<dbReference type="Proteomes" id="UP001257234">
    <property type="component" value="Unassembled WGS sequence"/>
</dbReference>
<dbReference type="Pfam" id="PF13738">
    <property type="entry name" value="Pyr_redox_3"/>
    <property type="match status" value="1"/>
</dbReference>
<organism evidence="2 3">
    <name type="scientific">Christiangramia sediminicola</name>
    <dbReference type="NCBI Taxonomy" id="3073267"/>
    <lineage>
        <taxon>Bacteria</taxon>
        <taxon>Pseudomonadati</taxon>
        <taxon>Bacteroidota</taxon>
        <taxon>Flavobacteriia</taxon>
        <taxon>Flavobacteriales</taxon>
        <taxon>Flavobacteriaceae</taxon>
        <taxon>Christiangramia</taxon>
    </lineage>
</organism>
<dbReference type="EC" id="1.14.13.-" evidence="2"/>
<dbReference type="GO" id="GO:0016491">
    <property type="term" value="F:oxidoreductase activity"/>
    <property type="evidence" value="ECO:0007669"/>
    <property type="project" value="UniProtKB-KW"/>
</dbReference>
<accession>A0ABU1ELK5</accession>
<dbReference type="InterPro" id="IPR050982">
    <property type="entry name" value="Auxin_biosynth/cation_transpt"/>
</dbReference>
<dbReference type="PANTHER" id="PTHR43539">
    <property type="entry name" value="FLAVIN-BINDING MONOOXYGENASE-LIKE PROTEIN (AFU_ORTHOLOGUE AFUA_4G09220)"/>
    <property type="match status" value="1"/>
</dbReference>
<dbReference type="Gene3D" id="3.50.50.60">
    <property type="entry name" value="FAD/NAD(P)-binding domain"/>
    <property type="match status" value="1"/>
</dbReference>
<dbReference type="PANTHER" id="PTHR43539:SF78">
    <property type="entry name" value="FLAVIN-CONTAINING MONOOXYGENASE"/>
    <property type="match status" value="1"/>
</dbReference>
<reference evidence="3" key="1">
    <citation type="submission" date="2023-07" db="EMBL/GenBank/DDBJ databases">
        <title>Christiangramia sp. SM2212., a novel bacterium of the family Flavobacteriaceae isolated from the sea sediment.</title>
        <authorList>
            <person name="Wang J."/>
            <person name="Zhang X."/>
        </authorList>
    </citation>
    <scope>NUCLEOTIDE SEQUENCE [LARGE SCALE GENOMIC DNA]</scope>
    <source>
        <strain evidence="3">SM2212</strain>
    </source>
</reference>
<dbReference type="PRINTS" id="PR00368">
    <property type="entry name" value="FADPNR"/>
</dbReference>
<keyword evidence="3" id="KW-1185">Reference proteome</keyword>
<evidence type="ECO:0000313" key="3">
    <source>
        <dbReference type="Proteomes" id="UP001257234"/>
    </source>
</evidence>
<keyword evidence="1 2" id="KW-0560">Oxidoreductase</keyword>
<protein>
    <submittedName>
        <fullName evidence="2">NAD(P)/FAD-dependent oxidoreductase</fullName>
        <ecNumber evidence="2">1.14.13.-</ecNumber>
    </submittedName>
</protein>
<name>A0ABU1ELK5_9FLAO</name>
<evidence type="ECO:0000313" key="2">
    <source>
        <dbReference type="EMBL" id="MDR5589264.1"/>
    </source>
</evidence>
<dbReference type="RefSeq" id="WP_309560620.1">
    <property type="nucleotide sequence ID" value="NZ_JAVJIU010000001.1"/>
</dbReference>
<sequence length="349" mass="39595">MLDFIVVGAAQAGLAMAYYLKEQRKDFLVVDKESEIGASWLNRWDSLTLFTPSEFNNMPGMQFPAEKGHYPSKTEVAKYFKNYVDEFQIPVQLNTLVQNISHHDDHFVIQSSEGELKARNVVIATGPFHIPYTPPFSKKIDEEIFQIHSNYYKNPGQLQPGKAMVVGAGDSGFQILDEVSQDERGVYFSGTTDVKVLPQEILGKTLWWWFTKSGFLSFSRDTWLGRKISKSRQPVIGTDVKEILERQNVEAVGKTKNAEGELIFTENKKISDIRNIIWATGYRPNFSWIEGLELAKDGYPKHYRGVSNIEGLYFIGLPWLHTRGSATLGGIKKDASYLADQILKNNQLN</sequence>
<gene>
    <name evidence="2" type="ORF">RE431_01330</name>
</gene>
<proteinExistence type="predicted"/>